<dbReference type="InterPro" id="IPR036396">
    <property type="entry name" value="Cyt_P450_sf"/>
</dbReference>
<keyword evidence="2" id="KW-0503">Monooxygenase</keyword>
<dbReference type="Gene3D" id="1.10.630.10">
    <property type="entry name" value="Cytochrome P450"/>
    <property type="match status" value="1"/>
</dbReference>
<dbReference type="CDD" id="cd00302">
    <property type="entry name" value="cytochrome_P450"/>
    <property type="match status" value="1"/>
</dbReference>
<dbReference type="GO" id="GO:0016705">
    <property type="term" value="F:oxidoreductase activity, acting on paired donors, with incorporation or reduction of molecular oxygen"/>
    <property type="evidence" value="ECO:0007669"/>
    <property type="project" value="InterPro"/>
</dbReference>
<dbReference type="PROSITE" id="PS00086">
    <property type="entry name" value="CYTOCHROME_P450"/>
    <property type="match status" value="1"/>
</dbReference>
<keyword evidence="2" id="KW-0349">Heme</keyword>
<evidence type="ECO:0008006" key="5">
    <source>
        <dbReference type="Google" id="ProtNLM"/>
    </source>
</evidence>
<dbReference type="InterPro" id="IPR017972">
    <property type="entry name" value="Cyt_P450_CS"/>
</dbReference>
<dbReference type="InterPro" id="IPR001128">
    <property type="entry name" value="Cyt_P450"/>
</dbReference>
<keyword evidence="2" id="KW-0408">Iron</keyword>
<dbReference type="Pfam" id="PF00067">
    <property type="entry name" value="p450"/>
    <property type="match status" value="1"/>
</dbReference>
<dbReference type="EMBL" id="BMNH01000030">
    <property type="protein sequence ID" value="GGO79872.1"/>
    <property type="molecule type" value="Genomic_DNA"/>
</dbReference>
<dbReference type="GO" id="GO:0020037">
    <property type="term" value="F:heme binding"/>
    <property type="evidence" value="ECO:0007669"/>
    <property type="project" value="InterPro"/>
</dbReference>
<name>A0A918DQB8_9ACTN</name>
<reference evidence="3" key="2">
    <citation type="submission" date="2020-09" db="EMBL/GenBank/DDBJ databases">
        <authorList>
            <person name="Sun Q."/>
            <person name="Zhou Y."/>
        </authorList>
    </citation>
    <scope>NUCLEOTIDE SEQUENCE</scope>
    <source>
        <strain evidence="3">CGMCC 4.7368</strain>
    </source>
</reference>
<dbReference type="SUPFAM" id="SSF48264">
    <property type="entry name" value="Cytochrome P450"/>
    <property type="match status" value="1"/>
</dbReference>
<evidence type="ECO:0000256" key="2">
    <source>
        <dbReference type="RuleBase" id="RU000461"/>
    </source>
</evidence>
<gene>
    <name evidence="3" type="ORF">GCM10012289_65200</name>
</gene>
<organism evidence="3 4">
    <name type="scientific">Nonomuraea cavernae</name>
    <dbReference type="NCBI Taxonomy" id="2045107"/>
    <lineage>
        <taxon>Bacteria</taxon>
        <taxon>Bacillati</taxon>
        <taxon>Actinomycetota</taxon>
        <taxon>Actinomycetes</taxon>
        <taxon>Streptosporangiales</taxon>
        <taxon>Streptosporangiaceae</taxon>
        <taxon>Nonomuraea</taxon>
    </lineage>
</organism>
<dbReference type="PANTHER" id="PTHR46696:SF3">
    <property type="entry name" value="PULCHERRIMINIC ACID SYNTHASE"/>
    <property type="match status" value="1"/>
</dbReference>
<dbReference type="Proteomes" id="UP000646523">
    <property type="component" value="Unassembled WGS sequence"/>
</dbReference>
<protein>
    <recommendedName>
        <fullName evidence="5">Cytochrome P450</fullName>
    </recommendedName>
</protein>
<keyword evidence="4" id="KW-1185">Reference proteome</keyword>
<evidence type="ECO:0000256" key="1">
    <source>
        <dbReference type="ARBA" id="ARBA00010617"/>
    </source>
</evidence>
<sequence>MLSDSTVTLRRYQELWDGFRQRGLRQGLYTAGGVVMRDTLLDLHGPDHQLRRRVENRLFRRGTFKTWEADLVPRIIDEAFTPVIKQGHADLVLLGTRTVMNLTAKVAGIDRTTGSVEETDALQEFAIKFSEGATLIHTTRDPEVVRAEVAEALGRFDAMFFTPSYERRVALAEDPEVPEDAYPGDVLMALVRNREELRIDRDVMLREVAFYLQAGSHSTSDAFTHAVDEILRWAERHPEQAHRLDDDLFVQRCVHEALRLHPASPEALREAVEDVTLRDGRSIPAGTRVRMDIKAANTDPEVFGPDAAVFDPDRVTPAGVQPWGHTFGGGMHACIGMELDGGTVPKEGEAEHVLGTVPLMVRELLRHGVRLDPASPPVKEAHSKRDHFGGYPVLFGAAVTPE</sequence>
<keyword evidence="2" id="KW-0479">Metal-binding</keyword>
<reference evidence="3" key="1">
    <citation type="journal article" date="2014" name="Int. J. Syst. Evol. Microbiol.">
        <title>Complete genome sequence of Corynebacterium casei LMG S-19264T (=DSM 44701T), isolated from a smear-ripened cheese.</title>
        <authorList>
            <consortium name="US DOE Joint Genome Institute (JGI-PGF)"/>
            <person name="Walter F."/>
            <person name="Albersmeier A."/>
            <person name="Kalinowski J."/>
            <person name="Ruckert C."/>
        </authorList>
    </citation>
    <scope>NUCLEOTIDE SEQUENCE</scope>
    <source>
        <strain evidence="3">CGMCC 4.7368</strain>
    </source>
</reference>
<dbReference type="RefSeq" id="WP_189128058.1">
    <property type="nucleotide sequence ID" value="NZ_BMNH01000030.1"/>
</dbReference>
<evidence type="ECO:0000313" key="3">
    <source>
        <dbReference type="EMBL" id="GGO79872.1"/>
    </source>
</evidence>
<dbReference type="AlphaFoldDB" id="A0A918DQB8"/>
<evidence type="ECO:0000313" key="4">
    <source>
        <dbReference type="Proteomes" id="UP000646523"/>
    </source>
</evidence>
<dbReference type="GO" id="GO:0005506">
    <property type="term" value="F:iron ion binding"/>
    <property type="evidence" value="ECO:0007669"/>
    <property type="project" value="InterPro"/>
</dbReference>
<proteinExistence type="inferred from homology"/>
<comment type="caution">
    <text evidence="3">The sequence shown here is derived from an EMBL/GenBank/DDBJ whole genome shotgun (WGS) entry which is preliminary data.</text>
</comment>
<dbReference type="GO" id="GO:0004497">
    <property type="term" value="F:monooxygenase activity"/>
    <property type="evidence" value="ECO:0007669"/>
    <property type="project" value="UniProtKB-KW"/>
</dbReference>
<keyword evidence="2" id="KW-0560">Oxidoreductase</keyword>
<dbReference type="PANTHER" id="PTHR46696">
    <property type="entry name" value="P450, PUTATIVE (EUROFUNG)-RELATED"/>
    <property type="match status" value="1"/>
</dbReference>
<comment type="similarity">
    <text evidence="1 2">Belongs to the cytochrome P450 family.</text>
</comment>
<accession>A0A918DQB8</accession>